<dbReference type="KEGG" id="tli:Tlie_1528"/>
<organism evidence="8 9">
    <name type="scientific">Thermovirga lienii (strain ATCC BAA-1197 / DSM 17291 / Cas60314)</name>
    <dbReference type="NCBI Taxonomy" id="580340"/>
    <lineage>
        <taxon>Bacteria</taxon>
        <taxon>Thermotogati</taxon>
        <taxon>Synergistota</taxon>
        <taxon>Synergistia</taxon>
        <taxon>Synergistales</taxon>
        <taxon>Thermovirgaceae</taxon>
        <taxon>Thermovirga</taxon>
    </lineage>
</organism>
<evidence type="ECO:0000259" key="7">
    <source>
        <dbReference type="Pfam" id="PF10035"/>
    </source>
</evidence>
<dbReference type="InterPro" id="IPR003740">
    <property type="entry name" value="YitT"/>
</dbReference>
<dbReference type="Gene3D" id="3.30.70.120">
    <property type="match status" value="1"/>
</dbReference>
<dbReference type="PANTHER" id="PTHR33545:SF5">
    <property type="entry name" value="UPF0750 MEMBRANE PROTEIN YITT"/>
    <property type="match status" value="1"/>
</dbReference>
<dbReference type="eggNOG" id="COG1284">
    <property type="taxonomic scope" value="Bacteria"/>
</dbReference>
<protein>
    <recommendedName>
        <fullName evidence="7">DUF2179 domain-containing protein</fullName>
    </recommendedName>
</protein>
<dbReference type="InterPro" id="IPR051461">
    <property type="entry name" value="UPF0750_membrane"/>
</dbReference>
<feature type="domain" description="DUF2179" evidence="7">
    <location>
        <begin position="232"/>
        <end position="286"/>
    </location>
</feature>
<dbReference type="EMBL" id="CP003096">
    <property type="protein sequence ID" value="AER67250.1"/>
    <property type="molecule type" value="Genomic_DNA"/>
</dbReference>
<dbReference type="InterPro" id="IPR015867">
    <property type="entry name" value="N-reg_PII/ATP_PRibTrfase_C"/>
</dbReference>
<feature type="transmembrane region" description="Helical" evidence="6">
    <location>
        <begin position="157"/>
        <end position="179"/>
    </location>
</feature>
<keyword evidence="2" id="KW-1003">Cell membrane</keyword>
<dbReference type="InterPro" id="IPR019264">
    <property type="entry name" value="DUF2179"/>
</dbReference>
<dbReference type="PANTHER" id="PTHR33545">
    <property type="entry name" value="UPF0750 MEMBRANE PROTEIN YITT-RELATED"/>
    <property type="match status" value="1"/>
</dbReference>
<keyword evidence="3 6" id="KW-0812">Transmembrane</keyword>
<dbReference type="OrthoDB" id="9779786at2"/>
<dbReference type="CDD" id="cd16380">
    <property type="entry name" value="YitT_C"/>
    <property type="match status" value="1"/>
</dbReference>
<dbReference type="Proteomes" id="UP000005868">
    <property type="component" value="Chromosome"/>
</dbReference>
<dbReference type="AlphaFoldDB" id="G7V7D4"/>
<proteinExistence type="predicted"/>
<name>G7V7D4_THELD</name>
<evidence type="ECO:0000256" key="5">
    <source>
        <dbReference type="ARBA" id="ARBA00023136"/>
    </source>
</evidence>
<dbReference type="Pfam" id="PF02588">
    <property type="entry name" value="YitT_membrane"/>
    <property type="match status" value="1"/>
</dbReference>
<reference evidence="9" key="1">
    <citation type="submission" date="2011-10" db="EMBL/GenBank/DDBJ databases">
        <title>The complete genome of chromosome of Thermovirga lienii DSM 17291.</title>
        <authorList>
            <consortium name="US DOE Joint Genome Institute (JGI-PGF)"/>
            <person name="Lucas S."/>
            <person name="Copeland A."/>
            <person name="Lapidus A."/>
            <person name="Glavina del Rio T."/>
            <person name="Dalin E."/>
            <person name="Tice H."/>
            <person name="Bruce D."/>
            <person name="Goodwin L."/>
            <person name="Pitluck S."/>
            <person name="Peters L."/>
            <person name="Mikhailova N."/>
            <person name="Saunders E."/>
            <person name="Kyrpides N."/>
            <person name="Mavromatis K."/>
            <person name="Ivanova N."/>
            <person name="Last F.I."/>
            <person name="Brettin T."/>
            <person name="Detter J.C."/>
            <person name="Han C."/>
            <person name="Larimer F."/>
            <person name="Land M."/>
            <person name="Hauser L."/>
            <person name="Markowitz V."/>
            <person name="Cheng J.-F."/>
            <person name="Hugenholtz P."/>
            <person name="Woyke T."/>
            <person name="Wu D."/>
            <person name="Spring S."/>
            <person name="Schroeder M."/>
            <person name="Brambilla E.-M."/>
            <person name="Klenk H.-P."/>
            <person name="Eisen J.A."/>
        </authorList>
    </citation>
    <scope>NUCLEOTIDE SEQUENCE [LARGE SCALE GENOMIC DNA]</scope>
    <source>
        <strain evidence="9">ATCC BAA-1197 / DSM 17291 / Cas60314</strain>
    </source>
</reference>
<feature type="transmembrane region" description="Helical" evidence="6">
    <location>
        <begin position="60"/>
        <end position="82"/>
    </location>
</feature>
<keyword evidence="9" id="KW-1185">Reference proteome</keyword>
<dbReference type="GO" id="GO:0005886">
    <property type="term" value="C:plasma membrane"/>
    <property type="evidence" value="ECO:0007669"/>
    <property type="project" value="UniProtKB-SubCell"/>
</dbReference>
<evidence type="ECO:0000313" key="9">
    <source>
        <dbReference type="Proteomes" id="UP000005868"/>
    </source>
</evidence>
<dbReference type="Pfam" id="PF10035">
    <property type="entry name" value="DUF2179"/>
    <property type="match status" value="1"/>
</dbReference>
<sequence>MHPKLRAILSKTCAQIKRELPTFIATSFGCFIVAFGIMALTVPYKFPDSGISGIAVLSNYAFSISPAWVVAFANAALLLWGLKELPKRFIIWTVYSVSLLTVLLKLMENIPHPDLKELLLVAILAGVVKGLGGGLVIRSGSSLGGTDILVVAMRRRYGIEVGKFTFYINLFILSASIPLVGLEGALYGLVSIFCNGVVMDNVLKSFDRRRQVFVISNEPESVSNFVIKELHRGVTLLHGEGGYTKQPRKVILCLLTPRQTVELKRFLAQKDPTAFMVVSDAAEVVGKGFKSWHHHI</sequence>
<gene>
    <name evidence="8" type="ordered locus">Tlie_1528</name>
</gene>
<evidence type="ECO:0000256" key="3">
    <source>
        <dbReference type="ARBA" id="ARBA00022692"/>
    </source>
</evidence>
<dbReference type="PIRSF" id="PIRSF006483">
    <property type="entry name" value="Membrane_protein_YitT"/>
    <property type="match status" value="1"/>
</dbReference>
<dbReference type="HOGENOM" id="CLU_063199_1_1_0"/>
<feature type="transmembrane region" description="Helical" evidence="6">
    <location>
        <begin position="89"/>
        <end position="106"/>
    </location>
</feature>
<feature type="transmembrane region" description="Helical" evidence="6">
    <location>
        <begin position="185"/>
        <end position="203"/>
    </location>
</feature>
<reference evidence="8 9" key="2">
    <citation type="journal article" date="2012" name="Stand. Genomic Sci.">
        <title>Genome sequence of the moderately thermophilic, amino-acid-degrading and sulfur-reducing bacterium Thermovirga lienii type strain (Cas60314(T)).</title>
        <authorList>
            <person name="Goker M."/>
            <person name="Saunders E."/>
            <person name="Lapidus A."/>
            <person name="Nolan M."/>
            <person name="Lucas S."/>
            <person name="Hammon N."/>
            <person name="Deshpande S."/>
            <person name="Cheng J.F."/>
            <person name="Han C."/>
            <person name="Tapia R."/>
            <person name="Goodwin L.A."/>
            <person name="Pitluck S."/>
            <person name="Liolios K."/>
            <person name="Mavromatis K."/>
            <person name="Pagani I."/>
            <person name="Ivanova N."/>
            <person name="Mikhailova N."/>
            <person name="Pati A."/>
            <person name="Chen A."/>
            <person name="Palaniappan K."/>
            <person name="Land M."/>
            <person name="Chang Y.J."/>
            <person name="Jeffries C.D."/>
            <person name="Brambilla E.M."/>
            <person name="Rohde M."/>
            <person name="Spring S."/>
            <person name="Detter J.C."/>
            <person name="Woyke T."/>
            <person name="Bristow J."/>
            <person name="Eisen J.A."/>
            <person name="Markowitz V."/>
            <person name="Hugenholtz P."/>
            <person name="Kyrpides N.C."/>
            <person name="Klenk H.P."/>
        </authorList>
    </citation>
    <scope>NUCLEOTIDE SEQUENCE [LARGE SCALE GENOMIC DNA]</scope>
    <source>
        <strain evidence="9">ATCC BAA-1197 / DSM 17291 / Cas60314</strain>
    </source>
</reference>
<keyword evidence="5 6" id="KW-0472">Membrane</keyword>
<evidence type="ECO:0000313" key="8">
    <source>
        <dbReference type="EMBL" id="AER67250.1"/>
    </source>
</evidence>
<dbReference type="STRING" id="580340.Tlie_1528"/>
<feature type="transmembrane region" description="Helical" evidence="6">
    <location>
        <begin position="118"/>
        <end position="137"/>
    </location>
</feature>
<accession>G7V7D4</accession>
<evidence type="ECO:0000256" key="6">
    <source>
        <dbReference type="SAM" id="Phobius"/>
    </source>
</evidence>
<keyword evidence="4 6" id="KW-1133">Transmembrane helix</keyword>
<evidence type="ECO:0000256" key="1">
    <source>
        <dbReference type="ARBA" id="ARBA00004651"/>
    </source>
</evidence>
<evidence type="ECO:0000256" key="2">
    <source>
        <dbReference type="ARBA" id="ARBA00022475"/>
    </source>
</evidence>
<dbReference type="PROSITE" id="PS51257">
    <property type="entry name" value="PROKAR_LIPOPROTEIN"/>
    <property type="match status" value="1"/>
</dbReference>
<evidence type="ECO:0000256" key="4">
    <source>
        <dbReference type="ARBA" id="ARBA00022989"/>
    </source>
</evidence>
<feature type="transmembrane region" description="Helical" evidence="6">
    <location>
        <begin position="20"/>
        <end position="40"/>
    </location>
</feature>
<comment type="subcellular location">
    <subcellularLocation>
        <location evidence="1">Cell membrane</location>
        <topology evidence="1">Multi-pass membrane protein</topology>
    </subcellularLocation>
</comment>